<dbReference type="Gene3D" id="1.25.40.10">
    <property type="entry name" value="Tetratricopeptide repeat domain"/>
    <property type="match status" value="1"/>
</dbReference>
<sequence length="388" mass="42349">MKTETPGPGRNVAIIRKQRGMSQVQLARAAGVSVSLLSKIEIGDWALSPGVAAALARGMGVTLDEVLGQAVPQRGEDEQLKELRAVMRRFDLPGDPPSDPQVIKRELATIFRLRGDANLRGLLTALPQAITCTTNYAHAAGTPSAWSMVADVYSAVYYLAARHRWMELAELAVVRQQLAAERADPLTAVVAVRDEAGAFLNSGDFAGGLAVINRAIVRLEGAEDGPNKAWGLGQLHMRGLTLAGRLRESAEVARHAREAVRWSENFAEDVEMHGMHFGPENAANHLVATFVDLEQHRKALDVMRDISRQPLKLPPTRRGHLHLNVARAKLALKDREGALESLTDAWEVTPQMARVHPTSQEVLRVLITLHRRSNPKLVKLASQAGVTV</sequence>
<evidence type="ECO:0000313" key="3">
    <source>
        <dbReference type="Proteomes" id="UP001205311"/>
    </source>
</evidence>
<dbReference type="Pfam" id="PF01381">
    <property type="entry name" value="HTH_3"/>
    <property type="match status" value="1"/>
</dbReference>
<keyword evidence="2" id="KW-0238">DNA-binding</keyword>
<evidence type="ECO:0000313" key="2">
    <source>
        <dbReference type="EMBL" id="MCP2262663.1"/>
    </source>
</evidence>
<proteinExistence type="predicted"/>
<name>A0ABT1I4D5_STRSD</name>
<dbReference type="CDD" id="cd00093">
    <property type="entry name" value="HTH_XRE"/>
    <property type="match status" value="1"/>
</dbReference>
<dbReference type="PROSITE" id="PS50943">
    <property type="entry name" value="HTH_CROC1"/>
    <property type="match status" value="1"/>
</dbReference>
<dbReference type="GO" id="GO:0003677">
    <property type="term" value="F:DNA binding"/>
    <property type="evidence" value="ECO:0007669"/>
    <property type="project" value="UniProtKB-KW"/>
</dbReference>
<keyword evidence="3" id="KW-1185">Reference proteome</keyword>
<dbReference type="InterPro" id="IPR010982">
    <property type="entry name" value="Lambda_DNA-bd_dom_sf"/>
</dbReference>
<reference evidence="2 3" key="1">
    <citation type="submission" date="2022-06" db="EMBL/GenBank/DDBJ databases">
        <title>Genomic Encyclopedia of Archaeal and Bacterial Type Strains, Phase II (KMG-II): from individual species to whole genera.</title>
        <authorList>
            <person name="Goeker M."/>
        </authorList>
    </citation>
    <scope>NUCLEOTIDE SEQUENCE [LARGE SCALE GENOMIC DNA]</scope>
    <source>
        <strain evidence="2 3">DSM 40477</strain>
    </source>
</reference>
<dbReference type="InterPro" id="IPR001387">
    <property type="entry name" value="Cro/C1-type_HTH"/>
</dbReference>
<dbReference type="InterPro" id="IPR011990">
    <property type="entry name" value="TPR-like_helical_dom_sf"/>
</dbReference>
<evidence type="ECO:0000259" key="1">
    <source>
        <dbReference type="PROSITE" id="PS50943"/>
    </source>
</evidence>
<dbReference type="RefSeq" id="WP_301305603.1">
    <property type="nucleotide sequence ID" value="NZ_JAMTCP010000092.1"/>
</dbReference>
<gene>
    <name evidence="2" type="ORF">LX15_006405</name>
</gene>
<dbReference type="Gene3D" id="1.10.260.40">
    <property type="entry name" value="lambda repressor-like DNA-binding domains"/>
    <property type="match status" value="1"/>
</dbReference>
<dbReference type="EMBL" id="JAMTCP010000092">
    <property type="protein sequence ID" value="MCP2262663.1"/>
    <property type="molecule type" value="Genomic_DNA"/>
</dbReference>
<dbReference type="Proteomes" id="UP001205311">
    <property type="component" value="Unassembled WGS sequence"/>
</dbReference>
<organism evidence="2 3">
    <name type="scientific">Streptoalloteichus tenebrarius (strain ATCC 17920 / DSM 40477 / JCM 4838 / CBS 697.72 / NBRC 16177 / NCIMB 11028 / NRRL B-12390 / A12253. 1 / ISP 5477)</name>
    <name type="common">Streptomyces tenebrarius</name>
    <dbReference type="NCBI Taxonomy" id="1933"/>
    <lineage>
        <taxon>Bacteria</taxon>
        <taxon>Bacillati</taxon>
        <taxon>Actinomycetota</taxon>
        <taxon>Actinomycetes</taxon>
        <taxon>Pseudonocardiales</taxon>
        <taxon>Pseudonocardiaceae</taxon>
        <taxon>Streptoalloteichus</taxon>
    </lineage>
</organism>
<protein>
    <submittedName>
        <fullName evidence="2">DNA-binding transcriptional regulator, XRE-family HTH domain</fullName>
    </submittedName>
</protein>
<dbReference type="SMART" id="SM00530">
    <property type="entry name" value="HTH_XRE"/>
    <property type="match status" value="1"/>
</dbReference>
<comment type="caution">
    <text evidence="2">The sequence shown here is derived from an EMBL/GenBank/DDBJ whole genome shotgun (WGS) entry which is preliminary data.</text>
</comment>
<feature type="domain" description="HTH cro/C1-type" evidence="1">
    <location>
        <begin position="12"/>
        <end position="66"/>
    </location>
</feature>
<accession>A0ABT1I4D5</accession>
<dbReference type="SUPFAM" id="SSF47413">
    <property type="entry name" value="lambda repressor-like DNA-binding domains"/>
    <property type="match status" value="1"/>
</dbReference>